<dbReference type="Gene3D" id="1.10.8.260">
    <property type="entry name" value="HI0933 insert domain-like"/>
    <property type="match status" value="1"/>
</dbReference>
<keyword evidence="7" id="KW-1185">Reference proteome</keyword>
<dbReference type="PANTHER" id="PTHR42887">
    <property type="entry name" value="OS12G0638800 PROTEIN"/>
    <property type="match status" value="1"/>
</dbReference>
<gene>
    <name evidence="6" type="ORF">bhn_I1483</name>
</gene>
<comment type="cofactor">
    <cofactor evidence="1">
        <name>FAD</name>
        <dbReference type="ChEBI" id="CHEBI:57692"/>
    </cofactor>
</comment>
<evidence type="ECO:0000313" key="6">
    <source>
        <dbReference type="EMBL" id="AOZ96516.1"/>
    </source>
</evidence>
<dbReference type="Pfam" id="PF22780">
    <property type="entry name" value="HI0933_like_1st"/>
    <property type="match status" value="1"/>
</dbReference>
<dbReference type="SUPFAM" id="SSF160996">
    <property type="entry name" value="HI0933 insert domain-like"/>
    <property type="match status" value="1"/>
</dbReference>
<dbReference type="SUPFAM" id="SSF51905">
    <property type="entry name" value="FAD/NAD(P)-binding domain"/>
    <property type="match status" value="1"/>
</dbReference>
<dbReference type="OrthoDB" id="9773233at2"/>
<accession>A0A1D9P1P3</accession>
<dbReference type="InterPro" id="IPR057661">
    <property type="entry name" value="RsdA/BaiN/AoA(So)_Rossmann"/>
</dbReference>
<dbReference type="PRINTS" id="PR00368">
    <property type="entry name" value="FADPNR"/>
</dbReference>
<sequence length="408" mass="45066">MGRKIIVVGGGASGMCAAIYAARNGADVTIIEKNTQLGKKLSMTGNGRCNLSNLDMSEKMYNPAAENRMKQWLSVYGVLDVINFFKSLGIIIKSEDGYLYPISGQASTVVSAFENELKRLGVNIIFGEQVKSIEENKEEHIYKVVTSKNYYFADRVIVAIGSLSGAKSTMSTGDGYYICQKLGMTIKDTHPALVGFKCEEGEILPEAGVRSTAEVSFYLGNEELAKEYGELQLTKDGISGIPVMQASSKIIKFVEEKKPITVSINFFADYDEDDYLSLCKEMLQLRDDRTLEEFLNGFHNSYINDLIIRKMKMGRSMKMKNISESMVMSIFDSYRNFKLKLSDSYGYQASQVTAGGVSLGNIRDDMTVKDHDGLFVVGELLDVDGRCGGYNLQWAWTSGSIAGTVASL</sequence>
<proteinExistence type="predicted"/>
<dbReference type="RefSeq" id="WP_071176198.1">
    <property type="nucleotide sequence ID" value="NZ_CP017831.1"/>
</dbReference>
<evidence type="ECO:0000313" key="7">
    <source>
        <dbReference type="Proteomes" id="UP000179284"/>
    </source>
</evidence>
<dbReference type="NCBIfam" id="TIGR00275">
    <property type="entry name" value="aminoacetone oxidase family FAD-binding enzyme"/>
    <property type="match status" value="1"/>
</dbReference>
<dbReference type="InterPro" id="IPR036188">
    <property type="entry name" value="FAD/NAD-bd_sf"/>
</dbReference>
<dbReference type="Pfam" id="PF03486">
    <property type="entry name" value="HI0933_like"/>
    <property type="match status" value="1"/>
</dbReference>
<dbReference type="KEGG" id="bhu:bhn_I1483"/>
<evidence type="ECO:0000256" key="3">
    <source>
        <dbReference type="ARBA" id="ARBA00022827"/>
    </source>
</evidence>
<feature type="domain" description="RsdA/BaiN/AoA(So)-like Rossmann fold-like" evidence="4">
    <location>
        <begin position="4"/>
        <end position="404"/>
    </location>
</feature>
<keyword evidence="2" id="KW-0285">Flavoprotein</keyword>
<evidence type="ECO:0000259" key="4">
    <source>
        <dbReference type="Pfam" id="PF03486"/>
    </source>
</evidence>
<dbReference type="Gene3D" id="2.40.30.10">
    <property type="entry name" value="Translation factors"/>
    <property type="match status" value="1"/>
</dbReference>
<dbReference type="PRINTS" id="PR00411">
    <property type="entry name" value="PNDRDTASEI"/>
</dbReference>
<dbReference type="Gene3D" id="3.50.50.60">
    <property type="entry name" value="FAD/NAD(P)-binding domain"/>
    <property type="match status" value="1"/>
</dbReference>
<dbReference type="Proteomes" id="UP000179284">
    <property type="component" value="Chromosome I"/>
</dbReference>
<dbReference type="InterPro" id="IPR023166">
    <property type="entry name" value="BaiN-like_dom_sf"/>
</dbReference>
<dbReference type="InterPro" id="IPR004792">
    <property type="entry name" value="BaiN-like"/>
</dbReference>
<evidence type="ECO:0000256" key="1">
    <source>
        <dbReference type="ARBA" id="ARBA00001974"/>
    </source>
</evidence>
<evidence type="ECO:0000256" key="2">
    <source>
        <dbReference type="ARBA" id="ARBA00022630"/>
    </source>
</evidence>
<dbReference type="EMBL" id="CP017831">
    <property type="protein sequence ID" value="AOZ96516.1"/>
    <property type="molecule type" value="Genomic_DNA"/>
</dbReference>
<protein>
    <submittedName>
        <fullName evidence="6">Flavoprotein HI0933 family</fullName>
    </submittedName>
</protein>
<reference evidence="7" key="1">
    <citation type="submission" date="2016-10" db="EMBL/GenBank/DDBJ databases">
        <title>The complete genome sequence of the rumen bacterium Butyrivibrio hungatei MB2003.</title>
        <authorList>
            <person name="Palevich N."/>
            <person name="Kelly W.J."/>
            <person name="Leahy S.C."/>
            <person name="Altermann E."/>
            <person name="Rakonjac J."/>
            <person name="Attwood G.T."/>
        </authorList>
    </citation>
    <scope>NUCLEOTIDE SEQUENCE [LARGE SCALE GENOMIC DNA]</scope>
    <source>
        <strain evidence="7">MB2003</strain>
    </source>
</reference>
<dbReference type="AlphaFoldDB" id="A0A1D9P1P3"/>
<dbReference type="InterPro" id="IPR055178">
    <property type="entry name" value="RsdA/BaiN/AoA(So)-like_dom"/>
</dbReference>
<organism evidence="6 7">
    <name type="scientific">Butyrivibrio hungatei</name>
    <dbReference type="NCBI Taxonomy" id="185008"/>
    <lineage>
        <taxon>Bacteria</taxon>
        <taxon>Bacillati</taxon>
        <taxon>Bacillota</taxon>
        <taxon>Clostridia</taxon>
        <taxon>Lachnospirales</taxon>
        <taxon>Lachnospiraceae</taxon>
        <taxon>Butyrivibrio</taxon>
    </lineage>
</organism>
<name>A0A1D9P1P3_9FIRM</name>
<dbReference type="PANTHER" id="PTHR42887:SF2">
    <property type="entry name" value="OS12G0638800 PROTEIN"/>
    <property type="match status" value="1"/>
</dbReference>
<evidence type="ECO:0000259" key="5">
    <source>
        <dbReference type="Pfam" id="PF22780"/>
    </source>
</evidence>
<feature type="domain" description="RsdA/BaiN/AoA(So)-like insert" evidence="5">
    <location>
        <begin position="190"/>
        <end position="352"/>
    </location>
</feature>
<keyword evidence="3" id="KW-0274">FAD</keyword>